<dbReference type="GO" id="GO:0008864">
    <property type="term" value="F:formyltetrahydrofolate deformylase activity"/>
    <property type="evidence" value="ECO:0007669"/>
    <property type="project" value="InterPro"/>
</dbReference>
<evidence type="ECO:0000313" key="5">
    <source>
        <dbReference type="Proteomes" id="UP000002630"/>
    </source>
</evidence>
<dbReference type="STRING" id="2880.D8LH40"/>
<name>D8LH40_ECTSI</name>
<dbReference type="SUPFAM" id="SSF55021">
    <property type="entry name" value="ACT-like"/>
    <property type="match status" value="1"/>
</dbReference>
<feature type="domain" description="ACT" evidence="3">
    <location>
        <begin position="54"/>
        <end position="137"/>
    </location>
</feature>
<protein>
    <recommendedName>
        <fullName evidence="3">ACT domain-containing protein</fullName>
    </recommendedName>
</protein>
<dbReference type="HAMAP" id="MF_01927">
    <property type="entry name" value="PurU"/>
    <property type="match status" value="1"/>
</dbReference>
<dbReference type="InterPro" id="IPR004810">
    <property type="entry name" value="PurU"/>
</dbReference>
<keyword evidence="2" id="KW-0378">Hydrolase</keyword>
<gene>
    <name evidence="4" type="ORF">Esi_0019_0004</name>
</gene>
<proteinExistence type="inferred from homology"/>
<dbReference type="InterPro" id="IPR044074">
    <property type="entry name" value="PurU_ACT"/>
</dbReference>
<dbReference type="GO" id="GO:0006730">
    <property type="term" value="P:one-carbon metabolic process"/>
    <property type="evidence" value="ECO:0007669"/>
    <property type="project" value="UniProtKB-KW"/>
</dbReference>
<dbReference type="Pfam" id="PF00551">
    <property type="entry name" value="Formyl_trans_N"/>
    <property type="match status" value="1"/>
</dbReference>
<evidence type="ECO:0000313" key="4">
    <source>
        <dbReference type="EMBL" id="CBN74259.1"/>
    </source>
</evidence>
<dbReference type="PANTHER" id="PTHR42706">
    <property type="entry name" value="FORMYLTETRAHYDROFOLATE DEFORMYLASE"/>
    <property type="match status" value="1"/>
</dbReference>
<dbReference type="eggNOG" id="KOG3076">
    <property type="taxonomic scope" value="Eukaryota"/>
</dbReference>
<evidence type="ECO:0000259" key="3">
    <source>
        <dbReference type="PROSITE" id="PS51671"/>
    </source>
</evidence>
<sequence>MSDLVAPTPARAGEAPGVAAAAAAAGAVGGGARPAVAELAGETASPPPATFTAVINIKCPDQTGVVAAVAHLLHGYGINIVETDQFTDPSSAVYFQRLKVDYTLMTIGAANTGVMEQALRELAGRYKMEWSITYRNRKQKVAILVSKDDHCLYDLLIRHRSGELDCVVSTIISNHDKLRNVADMFGVPFVHLPIPPKDQGGKRVQEIQIEEILEKESIDLVVLARYMQILTKDFCDKHWQHTINIHHSFLPAFMGAKPYHKAHARGVKIIGATAHYATTDLDAGPIIEQDVTRISHSDSVADMIRKGRDLERLVLARAVRWHLASAVLVEGNKTVVFMS</sequence>
<dbReference type="Proteomes" id="UP000002630">
    <property type="component" value="Linkage Group LG25"/>
</dbReference>
<accession>D8LH40</accession>
<dbReference type="PROSITE" id="PS51671">
    <property type="entry name" value="ACT"/>
    <property type="match status" value="1"/>
</dbReference>
<dbReference type="CDD" id="cd04875">
    <property type="entry name" value="ACT_F4HF-DF"/>
    <property type="match status" value="1"/>
</dbReference>
<dbReference type="NCBIfam" id="TIGR00655">
    <property type="entry name" value="PurU"/>
    <property type="match status" value="1"/>
</dbReference>
<dbReference type="PRINTS" id="PR01575">
    <property type="entry name" value="FFH4HYDRLASE"/>
</dbReference>
<dbReference type="OMA" id="QILNIHH"/>
<dbReference type="EMBL" id="FN648364">
    <property type="protein sequence ID" value="CBN74259.1"/>
    <property type="molecule type" value="Genomic_DNA"/>
</dbReference>
<dbReference type="Gene3D" id="3.40.50.170">
    <property type="entry name" value="Formyl transferase, N-terminal domain"/>
    <property type="match status" value="1"/>
</dbReference>
<organism evidence="4 5">
    <name type="scientific">Ectocarpus siliculosus</name>
    <name type="common">Brown alga</name>
    <name type="synonym">Conferva siliculosa</name>
    <dbReference type="NCBI Taxonomy" id="2880"/>
    <lineage>
        <taxon>Eukaryota</taxon>
        <taxon>Sar</taxon>
        <taxon>Stramenopiles</taxon>
        <taxon>Ochrophyta</taxon>
        <taxon>PX clade</taxon>
        <taxon>Phaeophyceae</taxon>
        <taxon>Ectocarpales</taxon>
        <taxon>Ectocarpaceae</taxon>
        <taxon>Ectocarpus</taxon>
    </lineage>
</organism>
<dbReference type="OrthoDB" id="4239773at2759"/>
<dbReference type="InterPro" id="IPR002912">
    <property type="entry name" value="ACT_dom"/>
</dbReference>
<dbReference type="CDD" id="cd08648">
    <property type="entry name" value="FMT_core_Formyl-FH4-Hydrolase_C"/>
    <property type="match status" value="1"/>
</dbReference>
<dbReference type="InterPro" id="IPR002376">
    <property type="entry name" value="Formyl_transf_N"/>
</dbReference>
<dbReference type="PANTHER" id="PTHR42706:SF1">
    <property type="entry name" value="FORMYLTETRAHYDROFOLATE DEFORMYLASE 2, MITOCHONDRIAL"/>
    <property type="match status" value="1"/>
</dbReference>
<reference evidence="4 5" key="1">
    <citation type="journal article" date="2010" name="Nature">
        <title>The Ectocarpus genome and the independent evolution of multicellularity in brown algae.</title>
        <authorList>
            <person name="Cock J.M."/>
            <person name="Sterck L."/>
            <person name="Rouze P."/>
            <person name="Scornet D."/>
            <person name="Allen A.E."/>
            <person name="Amoutzias G."/>
            <person name="Anthouard V."/>
            <person name="Artiguenave F."/>
            <person name="Aury J.M."/>
            <person name="Badger J.H."/>
            <person name="Beszteri B."/>
            <person name="Billiau K."/>
            <person name="Bonnet E."/>
            <person name="Bothwell J.H."/>
            <person name="Bowler C."/>
            <person name="Boyen C."/>
            <person name="Brownlee C."/>
            <person name="Carrano C.J."/>
            <person name="Charrier B."/>
            <person name="Cho G.Y."/>
            <person name="Coelho S.M."/>
            <person name="Collen J."/>
            <person name="Corre E."/>
            <person name="Da Silva C."/>
            <person name="Delage L."/>
            <person name="Delaroque N."/>
            <person name="Dittami S.M."/>
            <person name="Doulbeau S."/>
            <person name="Elias M."/>
            <person name="Farnham G."/>
            <person name="Gachon C.M."/>
            <person name="Gschloessl B."/>
            <person name="Heesch S."/>
            <person name="Jabbari K."/>
            <person name="Jubin C."/>
            <person name="Kawai H."/>
            <person name="Kimura K."/>
            <person name="Kloareg B."/>
            <person name="Kupper F.C."/>
            <person name="Lang D."/>
            <person name="Le Bail A."/>
            <person name="Leblanc C."/>
            <person name="Lerouge P."/>
            <person name="Lohr M."/>
            <person name="Lopez P.J."/>
            <person name="Martens C."/>
            <person name="Maumus F."/>
            <person name="Michel G."/>
            <person name="Miranda-Saavedra D."/>
            <person name="Morales J."/>
            <person name="Moreau H."/>
            <person name="Motomura T."/>
            <person name="Nagasato C."/>
            <person name="Napoli C.A."/>
            <person name="Nelson D.R."/>
            <person name="Nyvall-Collen P."/>
            <person name="Peters A.F."/>
            <person name="Pommier C."/>
            <person name="Potin P."/>
            <person name="Poulain J."/>
            <person name="Quesneville H."/>
            <person name="Read B."/>
            <person name="Rensing S.A."/>
            <person name="Ritter A."/>
            <person name="Rousvoal S."/>
            <person name="Samanta M."/>
            <person name="Samson G."/>
            <person name="Schroeder D.C."/>
            <person name="Segurens B."/>
            <person name="Strittmatter M."/>
            <person name="Tonon T."/>
            <person name="Tregear J.W."/>
            <person name="Valentin K."/>
            <person name="von Dassow P."/>
            <person name="Yamagishi T."/>
            <person name="Van de Peer Y."/>
            <person name="Wincker P."/>
        </authorList>
    </citation>
    <scope>NUCLEOTIDE SEQUENCE [LARGE SCALE GENOMIC DNA]</scope>
    <source>
        <strain evidence="5">Ec32 / CCAP1310/4</strain>
    </source>
</reference>
<evidence type="ECO:0000256" key="1">
    <source>
        <dbReference type="ARBA" id="ARBA00022563"/>
    </source>
</evidence>
<dbReference type="EMBL" id="FN649750">
    <property type="protein sequence ID" value="CBN74259.1"/>
    <property type="molecule type" value="Genomic_DNA"/>
</dbReference>
<keyword evidence="5" id="KW-1185">Reference proteome</keyword>
<evidence type="ECO:0000256" key="2">
    <source>
        <dbReference type="ARBA" id="ARBA00022801"/>
    </source>
</evidence>
<dbReference type="Pfam" id="PF01842">
    <property type="entry name" value="ACT"/>
    <property type="match status" value="1"/>
</dbReference>
<dbReference type="NCBIfam" id="NF004684">
    <property type="entry name" value="PRK06027.1"/>
    <property type="match status" value="1"/>
</dbReference>
<dbReference type="AlphaFoldDB" id="D8LH40"/>
<dbReference type="Gene3D" id="3.30.70.260">
    <property type="match status" value="1"/>
</dbReference>
<dbReference type="InterPro" id="IPR045865">
    <property type="entry name" value="ACT-like_dom_sf"/>
</dbReference>
<dbReference type="InterPro" id="IPR036477">
    <property type="entry name" value="Formyl_transf_N_sf"/>
</dbReference>
<dbReference type="InParanoid" id="D8LH40"/>
<keyword evidence="1" id="KW-0554">One-carbon metabolism</keyword>
<dbReference type="SUPFAM" id="SSF53328">
    <property type="entry name" value="Formyltransferase"/>
    <property type="match status" value="1"/>
</dbReference>
<dbReference type="GO" id="GO:0006189">
    <property type="term" value="P:'de novo' IMP biosynthetic process"/>
    <property type="evidence" value="ECO:0007669"/>
    <property type="project" value="InterPro"/>
</dbReference>
<dbReference type="InterPro" id="IPR041729">
    <property type="entry name" value="Formyl-FH4-Hydrolase_C"/>
</dbReference>